<accession>A0A418VP35</accession>
<evidence type="ECO:0000313" key="2">
    <source>
        <dbReference type="Proteomes" id="UP000285523"/>
    </source>
</evidence>
<comment type="caution">
    <text evidence="1">The sequence shown here is derived from an EMBL/GenBank/DDBJ whole genome shotgun (WGS) entry which is preliminary data.</text>
</comment>
<dbReference type="OrthoDB" id="8141239at2"/>
<evidence type="ECO:0000313" key="1">
    <source>
        <dbReference type="EMBL" id="RJF77909.1"/>
    </source>
</evidence>
<protein>
    <submittedName>
        <fullName evidence="1">Uncharacterized protein</fullName>
    </submittedName>
</protein>
<sequence length="124" mass="13860">MRIVPTTAVDWDQARLTALDLHAEAERLATRAEMDNIAARRTLQRAIADVVQAHKRCPVKECRRARACCTPQICAAQPMERPTERQWQIIDALYADIQRRRRDAALALCGGGDQAGPRASGKVR</sequence>
<dbReference type="RefSeq" id="WP_119855075.1">
    <property type="nucleotide sequence ID" value="NZ_QYYD01000002.1"/>
</dbReference>
<gene>
    <name evidence="1" type="ORF">D4Q52_03170</name>
</gene>
<proteinExistence type="predicted"/>
<reference evidence="1 2" key="1">
    <citation type="submission" date="2018-09" db="EMBL/GenBank/DDBJ databases">
        <title>Draft genome sequence of Rhodopseudomonas palustris 2.1.18.</title>
        <authorList>
            <person name="Robertson S.L."/>
            <person name="Meyer T.E."/>
            <person name="Kyndt J.A."/>
        </authorList>
    </citation>
    <scope>NUCLEOTIDE SEQUENCE [LARGE SCALE GENOMIC DNA]</scope>
    <source>
        <strain evidence="1 2">2.1.18</strain>
    </source>
</reference>
<dbReference type="AlphaFoldDB" id="A0A418VP35"/>
<dbReference type="EMBL" id="QYYD01000002">
    <property type="protein sequence ID" value="RJF77909.1"/>
    <property type="molecule type" value="Genomic_DNA"/>
</dbReference>
<organism evidence="1 2">
    <name type="scientific">Rhodopseudomonas palustris</name>
    <dbReference type="NCBI Taxonomy" id="1076"/>
    <lineage>
        <taxon>Bacteria</taxon>
        <taxon>Pseudomonadati</taxon>
        <taxon>Pseudomonadota</taxon>
        <taxon>Alphaproteobacteria</taxon>
        <taxon>Hyphomicrobiales</taxon>
        <taxon>Nitrobacteraceae</taxon>
        <taxon>Rhodopseudomonas</taxon>
    </lineage>
</organism>
<dbReference type="Proteomes" id="UP000285523">
    <property type="component" value="Unassembled WGS sequence"/>
</dbReference>
<name>A0A418VP35_RHOPL</name>